<protein>
    <submittedName>
        <fullName evidence="2">Uncharacterized protein</fullName>
    </submittedName>
</protein>
<name>A0A4P9XHE5_9FUNG</name>
<feature type="region of interest" description="Disordered" evidence="1">
    <location>
        <begin position="94"/>
        <end position="138"/>
    </location>
</feature>
<dbReference type="AlphaFoldDB" id="A0A4P9XHE5"/>
<sequence>MDIALEAVDVVQQAAGEAYNATRTTTDINFINAHKQLQLVRLTRHCSTGQCVGAVPFCVAPDTTETFTFDADSTRFTLNGCMISRISRATLTGDAPAVKENTQASGEDANEAKENANEKDEAEEEEDEEDEYADAEGNQQTREHLYLLVAWKIRLKGTNQAFVDLVSASELDVPQWNNELLKRFYEEHVRDRFTSAHGEVHTRSWQLENTSPFSVDLTFNNKRQGQVDITLKTAERSIDQSARPFQMVQSNNYSDIIWDPVDHLYADPRPQHSSMTSCSVELFIHNNSRRVELSDGEQDTFCGAWETELQHSVPPGGVSRTKLVCASTFEDVKGCVVYQIQHTQRDRPLLWGRYVFLVVDMRSAKTSERRRMYAGLVVTKNPRFARTHQAIERLHSDLAERRMLSFGKPSIWRLDQLDITLRTAFQPDAHA</sequence>
<feature type="compositionally biased region" description="Acidic residues" evidence="1">
    <location>
        <begin position="120"/>
        <end position="134"/>
    </location>
</feature>
<reference evidence="3" key="1">
    <citation type="journal article" date="2018" name="Nat. Microbiol.">
        <title>Leveraging single-cell genomics to expand the fungal tree of life.</title>
        <authorList>
            <person name="Ahrendt S.R."/>
            <person name="Quandt C.A."/>
            <person name="Ciobanu D."/>
            <person name="Clum A."/>
            <person name="Salamov A."/>
            <person name="Andreopoulos B."/>
            <person name="Cheng J.F."/>
            <person name="Woyke T."/>
            <person name="Pelin A."/>
            <person name="Henrissat B."/>
            <person name="Reynolds N.K."/>
            <person name="Benny G.L."/>
            <person name="Smith M.E."/>
            <person name="James T.Y."/>
            <person name="Grigoriev I.V."/>
        </authorList>
    </citation>
    <scope>NUCLEOTIDE SEQUENCE [LARGE SCALE GENOMIC DNA]</scope>
    <source>
        <strain evidence="3">RSA 1356</strain>
    </source>
</reference>
<dbReference type="Proteomes" id="UP000271241">
    <property type="component" value="Unassembled WGS sequence"/>
</dbReference>
<evidence type="ECO:0000313" key="2">
    <source>
        <dbReference type="EMBL" id="RKP05093.1"/>
    </source>
</evidence>
<feature type="non-terminal residue" evidence="2">
    <location>
        <position position="431"/>
    </location>
</feature>
<feature type="compositionally biased region" description="Basic and acidic residues" evidence="1">
    <location>
        <begin position="110"/>
        <end position="119"/>
    </location>
</feature>
<proteinExistence type="predicted"/>
<evidence type="ECO:0000256" key="1">
    <source>
        <dbReference type="SAM" id="MobiDB-lite"/>
    </source>
</evidence>
<gene>
    <name evidence="2" type="ORF">THASP1DRAFT_33073</name>
</gene>
<keyword evidence="3" id="KW-1185">Reference proteome</keyword>
<dbReference type="EMBL" id="KZ993273">
    <property type="protein sequence ID" value="RKP05093.1"/>
    <property type="molecule type" value="Genomic_DNA"/>
</dbReference>
<organism evidence="2 3">
    <name type="scientific">Thamnocephalis sphaerospora</name>
    <dbReference type="NCBI Taxonomy" id="78915"/>
    <lineage>
        <taxon>Eukaryota</taxon>
        <taxon>Fungi</taxon>
        <taxon>Fungi incertae sedis</taxon>
        <taxon>Zoopagomycota</taxon>
        <taxon>Zoopagomycotina</taxon>
        <taxon>Zoopagomycetes</taxon>
        <taxon>Zoopagales</taxon>
        <taxon>Sigmoideomycetaceae</taxon>
        <taxon>Thamnocephalis</taxon>
    </lineage>
</organism>
<accession>A0A4P9XHE5</accession>
<evidence type="ECO:0000313" key="3">
    <source>
        <dbReference type="Proteomes" id="UP000271241"/>
    </source>
</evidence>